<keyword evidence="1" id="KW-0479">Metal-binding</keyword>
<dbReference type="PANTHER" id="PTHR23002">
    <property type="entry name" value="ZINC FINGER CCHC DOMAIN CONTAINING PROTEIN"/>
    <property type="match status" value="1"/>
</dbReference>
<dbReference type="Proteomes" id="UP001151760">
    <property type="component" value="Unassembled WGS sequence"/>
</dbReference>
<comment type="caution">
    <text evidence="3">The sequence shown here is derived from an EMBL/GenBank/DDBJ whole genome shotgun (WGS) entry which is preliminary data.</text>
</comment>
<reference evidence="3" key="2">
    <citation type="submission" date="2022-01" db="EMBL/GenBank/DDBJ databases">
        <authorList>
            <person name="Yamashiro T."/>
            <person name="Shiraishi A."/>
            <person name="Satake H."/>
            <person name="Nakayama K."/>
        </authorList>
    </citation>
    <scope>NUCLEOTIDE SEQUENCE</scope>
</reference>
<evidence type="ECO:0000313" key="4">
    <source>
        <dbReference type="Proteomes" id="UP001151760"/>
    </source>
</evidence>
<organism evidence="3 4">
    <name type="scientific">Tanacetum coccineum</name>
    <dbReference type="NCBI Taxonomy" id="301880"/>
    <lineage>
        <taxon>Eukaryota</taxon>
        <taxon>Viridiplantae</taxon>
        <taxon>Streptophyta</taxon>
        <taxon>Embryophyta</taxon>
        <taxon>Tracheophyta</taxon>
        <taxon>Spermatophyta</taxon>
        <taxon>Magnoliopsida</taxon>
        <taxon>eudicotyledons</taxon>
        <taxon>Gunneridae</taxon>
        <taxon>Pentapetalae</taxon>
        <taxon>asterids</taxon>
        <taxon>campanulids</taxon>
        <taxon>Asterales</taxon>
        <taxon>Asteraceae</taxon>
        <taxon>Asteroideae</taxon>
        <taxon>Anthemideae</taxon>
        <taxon>Anthemidinae</taxon>
        <taxon>Tanacetum</taxon>
    </lineage>
</organism>
<dbReference type="PROSITE" id="PS50158">
    <property type="entry name" value="ZF_CCHC"/>
    <property type="match status" value="2"/>
</dbReference>
<keyword evidence="3" id="KW-0695">RNA-directed DNA polymerase</keyword>
<dbReference type="Pfam" id="PF00098">
    <property type="entry name" value="zf-CCHC"/>
    <property type="match status" value="1"/>
</dbReference>
<reference evidence="3" key="1">
    <citation type="journal article" date="2022" name="Int. J. Mol. Sci.">
        <title>Draft Genome of Tanacetum Coccineum: Genomic Comparison of Closely Related Tanacetum-Family Plants.</title>
        <authorList>
            <person name="Yamashiro T."/>
            <person name="Shiraishi A."/>
            <person name="Nakayama K."/>
            <person name="Satake H."/>
        </authorList>
    </citation>
    <scope>NUCLEOTIDE SEQUENCE</scope>
</reference>
<gene>
    <name evidence="3" type="ORF">Tco_0752510</name>
</gene>
<feature type="domain" description="CCHC-type" evidence="2">
    <location>
        <begin position="189"/>
        <end position="204"/>
    </location>
</feature>
<evidence type="ECO:0000259" key="2">
    <source>
        <dbReference type="PROSITE" id="PS50158"/>
    </source>
</evidence>
<keyword evidence="3" id="KW-0548">Nucleotidyltransferase</keyword>
<name>A0ABQ4Z718_9ASTR</name>
<keyword evidence="1" id="KW-0862">Zinc</keyword>
<feature type="domain" description="CCHC-type" evidence="2">
    <location>
        <begin position="161"/>
        <end position="177"/>
    </location>
</feature>
<dbReference type="SMART" id="SM00343">
    <property type="entry name" value="ZnF_C2HC"/>
    <property type="match status" value="2"/>
</dbReference>
<evidence type="ECO:0000256" key="1">
    <source>
        <dbReference type="PROSITE-ProRule" id="PRU00047"/>
    </source>
</evidence>
<keyword evidence="1" id="KW-0863">Zinc-finger</keyword>
<protein>
    <submittedName>
        <fullName evidence="3">Reverse transcriptase domain-containing protein</fullName>
    </submittedName>
</protein>
<accession>A0ABQ4Z718</accession>
<dbReference type="InterPro" id="IPR051714">
    <property type="entry name" value="Znf_CCHC_NABP"/>
</dbReference>
<dbReference type="SUPFAM" id="SSF57756">
    <property type="entry name" value="Retrovirus zinc finger-like domains"/>
    <property type="match status" value="1"/>
</dbReference>
<dbReference type="EMBL" id="BQNB010011089">
    <property type="protein sequence ID" value="GJS85969.1"/>
    <property type="molecule type" value="Genomic_DNA"/>
</dbReference>
<proteinExistence type="predicted"/>
<dbReference type="InterPro" id="IPR001878">
    <property type="entry name" value="Znf_CCHC"/>
</dbReference>
<sequence length="244" mass="27714">METVFRISNCTVENQIKFFTCTLLGVALTWWNSHVRAVGHDVAYAMTWTDLKRKMTDKYCLRSEIKKHEVELMFPEESDKIEKYVGGLPDMIYGSVMASRSKTMHDAIEMETKLMDKKISTLAKRQSYRIEDNVTTTTETQNILTKRQMCKLHHNGPFTVKCGNCKKIGHMTQDCRNPAAARNQRTLTCYKCGNPGHYRSDCPELKNQNHGNQAEGTRARGLVHALGGGEADQDLNDMEDDISA</sequence>
<evidence type="ECO:0000313" key="3">
    <source>
        <dbReference type="EMBL" id="GJS85969.1"/>
    </source>
</evidence>
<keyword evidence="4" id="KW-1185">Reference proteome</keyword>
<dbReference type="InterPro" id="IPR036875">
    <property type="entry name" value="Znf_CCHC_sf"/>
</dbReference>
<keyword evidence="3" id="KW-0808">Transferase</keyword>
<dbReference type="GO" id="GO:0003964">
    <property type="term" value="F:RNA-directed DNA polymerase activity"/>
    <property type="evidence" value="ECO:0007669"/>
    <property type="project" value="UniProtKB-KW"/>
</dbReference>
<dbReference type="Gene3D" id="4.10.60.10">
    <property type="entry name" value="Zinc finger, CCHC-type"/>
    <property type="match status" value="1"/>
</dbReference>